<name>A0A9D1W5B5_9FIRM</name>
<evidence type="ECO:0008006" key="4">
    <source>
        <dbReference type="Google" id="ProtNLM"/>
    </source>
</evidence>
<organism evidence="2 3">
    <name type="scientific">Candidatus Lachnoclostridium stercoripullorum</name>
    <dbReference type="NCBI Taxonomy" id="2838635"/>
    <lineage>
        <taxon>Bacteria</taxon>
        <taxon>Bacillati</taxon>
        <taxon>Bacillota</taxon>
        <taxon>Clostridia</taxon>
        <taxon>Lachnospirales</taxon>
        <taxon>Lachnospiraceae</taxon>
    </lineage>
</organism>
<protein>
    <recommendedName>
        <fullName evidence="4">FMN-binding protein</fullName>
    </recommendedName>
</protein>
<sequence length="146" mass="16079">MSSKTKIVVLRMKEIIYTGIFLLLGILLISLFLFMFRPGKKDSPASSDQVKSLYTPGVYTSSIRLGNEQVDVQVSVDSDHINSIDLVPLNEAVTTMYPLVQPALDDLAEQICASQSTENLSYASDSRYTSMALLNAINNALQKAEK</sequence>
<proteinExistence type="predicted"/>
<keyword evidence="1" id="KW-0472">Membrane</keyword>
<dbReference type="Proteomes" id="UP000886780">
    <property type="component" value="Unassembled WGS sequence"/>
</dbReference>
<reference evidence="2" key="2">
    <citation type="submission" date="2021-04" db="EMBL/GenBank/DDBJ databases">
        <authorList>
            <person name="Gilroy R."/>
        </authorList>
    </citation>
    <scope>NUCLEOTIDE SEQUENCE</scope>
    <source>
        <strain evidence="2">ChiGjej4B4-12881</strain>
    </source>
</reference>
<evidence type="ECO:0000256" key="1">
    <source>
        <dbReference type="SAM" id="Phobius"/>
    </source>
</evidence>
<dbReference type="AlphaFoldDB" id="A0A9D1W5B5"/>
<dbReference type="EMBL" id="DXEU01000160">
    <property type="protein sequence ID" value="HIX52910.1"/>
    <property type="molecule type" value="Genomic_DNA"/>
</dbReference>
<comment type="caution">
    <text evidence="2">The sequence shown here is derived from an EMBL/GenBank/DDBJ whole genome shotgun (WGS) entry which is preliminary data.</text>
</comment>
<accession>A0A9D1W5B5</accession>
<keyword evidence="1" id="KW-0812">Transmembrane</keyword>
<feature type="transmembrane region" description="Helical" evidence="1">
    <location>
        <begin position="15"/>
        <end position="36"/>
    </location>
</feature>
<gene>
    <name evidence="2" type="ORF">IAA28_08920</name>
</gene>
<keyword evidence="1" id="KW-1133">Transmembrane helix</keyword>
<evidence type="ECO:0000313" key="3">
    <source>
        <dbReference type="Proteomes" id="UP000886780"/>
    </source>
</evidence>
<reference evidence="2" key="1">
    <citation type="journal article" date="2021" name="PeerJ">
        <title>Extensive microbial diversity within the chicken gut microbiome revealed by metagenomics and culture.</title>
        <authorList>
            <person name="Gilroy R."/>
            <person name="Ravi A."/>
            <person name="Getino M."/>
            <person name="Pursley I."/>
            <person name="Horton D.L."/>
            <person name="Alikhan N.F."/>
            <person name="Baker D."/>
            <person name="Gharbi K."/>
            <person name="Hall N."/>
            <person name="Watson M."/>
            <person name="Adriaenssens E.M."/>
            <person name="Foster-Nyarko E."/>
            <person name="Jarju S."/>
            <person name="Secka A."/>
            <person name="Antonio M."/>
            <person name="Oren A."/>
            <person name="Chaudhuri R.R."/>
            <person name="La Ragione R."/>
            <person name="Hildebrand F."/>
            <person name="Pallen M.J."/>
        </authorList>
    </citation>
    <scope>NUCLEOTIDE SEQUENCE</scope>
    <source>
        <strain evidence="2">ChiGjej4B4-12881</strain>
    </source>
</reference>
<evidence type="ECO:0000313" key="2">
    <source>
        <dbReference type="EMBL" id="HIX52910.1"/>
    </source>
</evidence>